<evidence type="ECO:0000313" key="2">
    <source>
        <dbReference type="Proteomes" id="UP000796880"/>
    </source>
</evidence>
<keyword evidence="2" id="KW-1185">Reference proteome</keyword>
<dbReference type="PANTHER" id="PTHR47186:SF42">
    <property type="entry name" value="DISEASE RESISTANCE RPP13-LIKE PROTEIN 1"/>
    <property type="match status" value="1"/>
</dbReference>
<evidence type="ECO:0000313" key="1">
    <source>
        <dbReference type="EMBL" id="KAF3438810.1"/>
    </source>
</evidence>
<dbReference type="PANTHER" id="PTHR47186">
    <property type="entry name" value="LEUCINE-RICH REPEAT-CONTAINING PROTEIN 57"/>
    <property type="match status" value="1"/>
</dbReference>
<dbReference type="AlphaFoldDB" id="A0A8K0E3L5"/>
<name>A0A8K0E3L5_9ROSA</name>
<dbReference type="Gene3D" id="3.80.10.10">
    <property type="entry name" value="Ribonuclease Inhibitor"/>
    <property type="match status" value="1"/>
</dbReference>
<dbReference type="InterPro" id="IPR032675">
    <property type="entry name" value="LRR_dom_sf"/>
</dbReference>
<dbReference type="SUPFAM" id="SSF52047">
    <property type="entry name" value="RNI-like"/>
    <property type="match status" value="1"/>
</dbReference>
<organism evidence="1 2">
    <name type="scientific">Rhamnella rubrinervis</name>
    <dbReference type="NCBI Taxonomy" id="2594499"/>
    <lineage>
        <taxon>Eukaryota</taxon>
        <taxon>Viridiplantae</taxon>
        <taxon>Streptophyta</taxon>
        <taxon>Embryophyta</taxon>
        <taxon>Tracheophyta</taxon>
        <taxon>Spermatophyta</taxon>
        <taxon>Magnoliopsida</taxon>
        <taxon>eudicotyledons</taxon>
        <taxon>Gunneridae</taxon>
        <taxon>Pentapetalae</taxon>
        <taxon>rosids</taxon>
        <taxon>fabids</taxon>
        <taxon>Rosales</taxon>
        <taxon>Rhamnaceae</taxon>
        <taxon>rhamnoid group</taxon>
        <taxon>Rhamneae</taxon>
        <taxon>Rhamnella</taxon>
    </lineage>
</organism>
<accession>A0A8K0E3L5</accession>
<proteinExistence type="predicted"/>
<reference evidence="1" key="1">
    <citation type="submission" date="2020-03" db="EMBL/GenBank/DDBJ databases">
        <title>A high-quality chromosome-level genome assembly of a woody plant with both climbing and erect habits, Rhamnella rubrinervis.</title>
        <authorList>
            <person name="Lu Z."/>
            <person name="Yang Y."/>
            <person name="Zhu X."/>
            <person name="Sun Y."/>
        </authorList>
    </citation>
    <scope>NUCLEOTIDE SEQUENCE</scope>
    <source>
        <strain evidence="1">BYM</strain>
        <tissue evidence="1">Leaf</tissue>
    </source>
</reference>
<dbReference type="EMBL" id="VOIH02000009">
    <property type="protein sequence ID" value="KAF3438810.1"/>
    <property type="molecule type" value="Genomic_DNA"/>
</dbReference>
<sequence>MECLRVLSLSGLCITGLLESISTLKLLRYLDLSQTSIEETPDALCFVQLAYSIIVWTAPKYSGHLQISRLENVIDIEDVLEANLKEKRCIIALILMWERCLERLTFFDLPNWKEWSFVNAGEGGVFPRLQSLHLSSCPKLNGNAYPDYLPSLVELTIYGCEQLTTLGIHHSQDMVDSFPRRAASYLFEDS</sequence>
<dbReference type="OrthoDB" id="1668230at2759"/>
<dbReference type="Proteomes" id="UP000796880">
    <property type="component" value="Unassembled WGS sequence"/>
</dbReference>
<protein>
    <submittedName>
        <fullName evidence="1">Uncharacterized protein</fullName>
    </submittedName>
</protein>
<gene>
    <name evidence="1" type="ORF">FNV43_RR21575</name>
</gene>
<comment type="caution">
    <text evidence="1">The sequence shown here is derived from an EMBL/GenBank/DDBJ whole genome shotgun (WGS) entry which is preliminary data.</text>
</comment>